<protein>
    <recommendedName>
        <fullName evidence="1">SnoaL-like domain-containing protein</fullName>
    </recommendedName>
</protein>
<accession>A0AAD6D5B0</accession>
<sequence>MLNQYLSVWDGDLSLVKSTFHPDVRLFSDRFPSSTGNGSTLTAVTNRDEFAAFVENARAGWEKYVFDPIRWVSNGHQIVVRWKMEGILGSNFTRFPTPLEAGSSVTYNGTDFLVLDECTGLIREDYIAQDLISYFDVMGLTEINV</sequence>
<gene>
    <name evidence="2" type="ORF">N7494_000184</name>
</gene>
<comment type="caution">
    <text evidence="2">The sequence shown here is derived from an EMBL/GenBank/DDBJ whole genome shotgun (WGS) entry which is preliminary data.</text>
</comment>
<proteinExistence type="predicted"/>
<keyword evidence="3" id="KW-1185">Reference proteome</keyword>
<feature type="domain" description="SnoaL-like" evidence="1">
    <location>
        <begin position="8"/>
        <end position="116"/>
    </location>
</feature>
<evidence type="ECO:0000313" key="3">
    <source>
        <dbReference type="Proteomes" id="UP001220324"/>
    </source>
</evidence>
<dbReference type="InterPro" id="IPR032710">
    <property type="entry name" value="NTF2-like_dom_sf"/>
</dbReference>
<dbReference type="InterPro" id="IPR037401">
    <property type="entry name" value="SnoaL-like"/>
</dbReference>
<dbReference type="AlphaFoldDB" id="A0AAD6D5B0"/>
<dbReference type="EMBL" id="JAQIZZ010000001">
    <property type="protein sequence ID" value="KAJ5556269.1"/>
    <property type="molecule type" value="Genomic_DNA"/>
</dbReference>
<dbReference type="SUPFAM" id="SSF54427">
    <property type="entry name" value="NTF2-like"/>
    <property type="match status" value="1"/>
</dbReference>
<dbReference type="Pfam" id="PF12680">
    <property type="entry name" value="SnoaL_2"/>
    <property type="match status" value="1"/>
</dbReference>
<evidence type="ECO:0000259" key="1">
    <source>
        <dbReference type="Pfam" id="PF12680"/>
    </source>
</evidence>
<dbReference type="Proteomes" id="UP001220324">
    <property type="component" value="Unassembled WGS sequence"/>
</dbReference>
<dbReference type="Gene3D" id="3.10.450.50">
    <property type="match status" value="1"/>
</dbReference>
<organism evidence="2 3">
    <name type="scientific">Penicillium frequentans</name>
    <dbReference type="NCBI Taxonomy" id="3151616"/>
    <lineage>
        <taxon>Eukaryota</taxon>
        <taxon>Fungi</taxon>
        <taxon>Dikarya</taxon>
        <taxon>Ascomycota</taxon>
        <taxon>Pezizomycotina</taxon>
        <taxon>Eurotiomycetes</taxon>
        <taxon>Eurotiomycetidae</taxon>
        <taxon>Eurotiales</taxon>
        <taxon>Aspergillaceae</taxon>
        <taxon>Penicillium</taxon>
    </lineage>
</organism>
<reference evidence="2 3" key="1">
    <citation type="journal article" date="2023" name="IMA Fungus">
        <title>Comparative genomic study of the Penicillium genus elucidates a diverse pangenome and 15 lateral gene transfer events.</title>
        <authorList>
            <person name="Petersen C."/>
            <person name="Sorensen T."/>
            <person name="Nielsen M.R."/>
            <person name="Sondergaard T.E."/>
            <person name="Sorensen J.L."/>
            <person name="Fitzpatrick D.A."/>
            <person name="Frisvad J.C."/>
            <person name="Nielsen K.L."/>
        </authorList>
    </citation>
    <scope>NUCLEOTIDE SEQUENCE [LARGE SCALE GENOMIC DNA]</scope>
    <source>
        <strain evidence="2 3">IBT 35679</strain>
    </source>
</reference>
<name>A0AAD6D5B0_9EURO</name>
<evidence type="ECO:0000313" key="2">
    <source>
        <dbReference type="EMBL" id="KAJ5556269.1"/>
    </source>
</evidence>